<feature type="non-terminal residue" evidence="2">
    <location>
        <position position="1"/>
    </location>
</feature>
<reference evidence="2" key="1">
    <citation type="journal article" date="2014" name="PLoS Negl. Trop. Dis.">
        <title>An updated insight into the Sialotranscriptome of Triatoma infestans: developmental stage and geographic variations.</title>
        <authorList>
            <person name="Schwarz A."/>
            <person name="Medrano-Mercado N."/>
            <person name="Schaub G.A."/>
            <person name="Struchiner C.J."/>
            <person name="Bargues M.D."/>
            <person name="Levy M.Z."/>
            <person name="Ribeiro J.M."/>
        </authorList>
    </citation>
    <scope>NUCLEOTIDE SEQUENCE</scope>
    <source>
        <strain evidence="2">Chile</strain>
        <tissue evidence="2">Salivary glands</tissue>
    </source>
</reference>
<evidence type="ECO:0000256" key="1">
    <source>
        <dbReference type="SAM" id="SignalP"/>
    </source>
</evidence>
<feature type="chain" id="PRO_5001514622" evidence="1">
    <location>
        <begin position="27"/>
        <end position="108"/>
    </location>
</feature>
<accession>A0A023EZ78</accession>
<organism evidence="2">
    <name type="scientific">Triatoma infestans</name>
    <name type="common">Assassin bug</name>
    <dbReference type="NCBI Taxonomy" id="30076"/>
    <lineage>
        <taxon>Eukaryota</taxon>
        <taxon>Metazoa</taxon>
        <taxon>Ecdysozoa</taxon>
        <taxon>Arthropoda</taxon>
        <taxon>Hexapoda</taxon>
        <taxon>Insecta</taxon>
        <taxon>Pterygota</taxon>
        <taxon>Neoptera</taxon>
        <taxon>Paraneoptera</taxon>
        <taxon>Hemiptera</taxon>
        <taxon>Heteroptera</taxon>
        <taxon>Panheteroptera</taxon>
        <taxon>Cimicomorpha</taxon>
        <taxon>Reduviidae</taxon>
        <taxon>Triatominae</taxon>
        <taxon>Triatoma</taxon>
    </lineage>
</organism>
<dbReference type="EMBL" id="GBBI01004189">
    <property type="protein sequence ID" value="JAC14523.1"/>
    <property type="molecule type" value="mRNA"/>
</dbReference>
<name>A0A023EZ78_TRIIF</name>
<protein>
    <submittedName>
        <fullName evidence="2">Putative secreted protein</fullName>
    </submittedName>
</protein>
<feature type="signal peptide" evidence="1">
    <location>
        <begin position="1"/>
        <end position="26"/>
    </location>
</feature>
<sequence>ISDALHFSRIGGLALRLSLLPNLVTGICLGCPFPLGEVSSLRLKQLPAHASKFGVNQLILKELYGEEDFETAVKINRQTARSWDIYKYKDPVTADQKSVKHPGGKIPR</sequence>
<keyword evidence="1" id="KW-0732">Signal</keyword>
<proteinExistence type="evidence at transcript level"/>
<dbReference type="AlphaFoldDB" id="A0A023EZ78"/>
<evidence type="ECO:0000313" key="2">
    <source>
        <dbReference type="EMBL" id="JAC14523.1"/>
    </source>
</evidence>